<accession>A0AA40HQ70</accession>
<evidence type="ECO:0000313" key="1">
    <source>
        <dbReference type="EMBL" id="KAK1335288.1"/>
    </source>
</evidence>
<sequence>MVIYSCSVSLAPVYKVPPSAVCPQEADFQKLVLLCHLQLDRGQVPTQRAQLSIARFRGDSACLGWWFKVKATGTLLQQQQQHSPVLPECASSFSVAPATYNLPCRRLVMDSQPERMPQGRDLCVCSLVHPAPQP</sequence>
<dbReference type="EMBL" id="JAULJE010000014">
    <property type="protein sequence ID" value="KAK1335288.1"/>
    <property type="molecule type" value="Genomic_DNA"/>
</dbReference>
<name>A0AA40HQ70_CNENI</name>
<gene>
    <name evidence="1" type="ORF">QTO34_004873</name>
</gene>
<reference evidence="1" key="1">
    <citation type="submission" date="2023-06" db="EMBL/GenBank/DDBJ databases">
        <title>Reference genome for the Northern bat (Eptesicus nilssonii), a most northern bat species.</title>
        <authorList>
            <person name="Laine V.N."/>
            <person name="Pulliainen A.T."/>
            <person name="Lilley T.M."/>
        </authorList>
    </citation>
    <scope>NUCLEOTIDE SEQUENCE</scope>
    <source>
        <strain evidence="1">BLF_Eptnil</strain>
        <tissue evidence="1">Kidney</tissue>
    </source>
</reference>
<comment type="caution">
    <text evidence="1">The sequence shown here is derived from an EMBL/GenBank/DDBJ whole genome shotgun (WGS) entry which is preliminary data.</text>
</comment>
<dbReference type="AlphaFoldDB" id="A0AA40HQ70"/>
<protein>
    <submittedName>
        <fullName evidence="1">Uncharacterized protein</fullName>
    </submittedName>
</protein>
<organism evidence="1 2">
    <name type="scientific">Cnephaeus nilssonii</name>
    <name type="common">Northern bat</name>
    <name type="synonym">Eptesicus nilssonii</name>
    <dbReference type="NCBI Taxonomy" id="3371016"/>
    <lineage>
        <taxon>Eukaryota</taxon>
        <taxon>Metazoa</taxon>
        <taxon>Chordata</taxon>
        <taxon>Craniata</taxon>
        <taxon>Vertebrata</taxon>
        <taxon>Euteleostomi</taxon>
        <taxon>Mammalia</taxon>
        <taxon>Eutheria</taxon>
        <taxon>Laurasiatheria</taxon>
        <taxon>Chiroptera</taxon>
        <taxon>Yangochiroptera</taxon>
        <taxon>Vespertilionidae</taxon>
        <taxon>Cnephaeus</taxon>
    </lineage>
</organism>
<keyword evidence="2" id="KW-1185">Reference proteome</keyword>
<evidence type="ECO:0000313" key="2">
    <source>
        <dbReference type="Proteomes" id="UP001177744"/>
    </source>
</evidence>
<dbReference type="Proteomes" id="UP001177744">
    <property type="component" value="Unassembled WGS sequence"/>
</dbReference>
<proteinExistence type="predicted"/>